<feature type="domain" description="HNH nuclease" evidence="2">
    <location>
        <begin position="405"/>
        <end position="457"/>
    </location>
</feature>
<dbReference type="RefSeq" id="WP_386727403.1">
    <property type="nucleotide sequence ID" value="NZ_JBHSTP010000001.1"/>
</dbReference>
<dbReference type="SUPFAM" id="SSF141571">
    <property type="entry name" value="Pentapeptide repeat-like"/>
    <property type="match status" value="1"/>
</dbReference>
<evidence type="ECO:0000256" key="1">
    <source>
        <dbReference type="SAM" id="MobiDB-lite"/>
    </source>
</evidence>
<reference evidence="4" key="1">
    <citation type="journal article" date="2019" name="Int. J. Syst. Evol. Microbiol.">
        <title>The Global Catalogue of Microorganisms (GCM) 10K type strain sequencing project: providing services to taxonomists for standard genome sequencing and annotation.</title>
        <authorList>
            <consortium name="The Broad Institute Genomics Platform"/>
            <consortium name="The Broad Institute Genome Sequencing Center for Infectious Disease"/>
            <person name="Wu L."/>
            <person name="Ma J."/>
        </authorList>
    </citation>
    <scope>NUCLEOTIDE SEQUENCE [LARGE SCALE GENOMIC DNA]</scope>
    <source>
        <strain evidence="4">CCUG 43304</strain>
    </source>
</reference>
<dbReference type="InterPro" id="IPR003615">
    <property type="entry name" value="HNH_nuc"/>
</dbReference>
<dbReference type="Proteomes" id="UP001596306">
    <property type="component" value="Unassembled WGS sequence"/>
</dbReference>
<gene>
    <name evidence="3" type="ORF">ACFQB0_02985</name>
</gene>
<dbReference type="Pfam" id="PF02720">
    <property type="entry name" value="DUF222"/>
    <property type="match status" value="1"/>
</dbReference>
<feature type="region of interest" description="Disordered" evidence="1">
    <location>
        <begin position="487"/>
        <end position="506"/>
    </location>
</feature>
<dbReference type="CDD" id="cd00085">
    <property type="entry name" value="HNHc"/>
    <property type="match status" value="1"/>
</dbReference>
<organism evidence="3 4">
    <name type="scientific">Luethyella okanaganae</name>
    <dbReference type="NCBI Taxonomy" id="69372"/>
    <lineage>
        <taxon>Bacteria</taxon>
        <taxon>Bacillati</taxon>
        <taxon>Actinomycetota</taxon>
        <taxon>Actinomycetes</taxon>
        <taxon>Micrococcales</taxon>
        <taxon>Microbacteriaceae</taxon>
        <taxon>Luethyella</taxon>
    </lineage>
</organism>
<evidence type="ECO:0000313" key="3">
    <source>
        <dbReference type="EMBL" id="MFC6355077.1"/>
    </source>
</evidence>
<sequence>METEPTMTLASGRALPDGAAAAIRTGVAATAGARLHDAGLHDAGLHDAGLHDAGLHDAGLHDAGLHDAGLDDAGLHDAGLHDAGLDDAGLHEIVRDIRRDDETIRAAQADQYRLIEQARLHMMATADGSGRSAALSREFAMRSLAAEIAAALGMHERTVLELVHDARTLVNEFPTTLDALERGDIGRPHVREILAQAAALPLGMRALYESSALPLALALSPAQFRQLARRLRERLHPESIAERLRRSRRDRRVSVEADRDGMSWITLYLASDQAAAIASRLEALAGHVLGDGDIRSEPRTRAQAEADVAADLLLNGTISRGEESSSGTCTGGIAAVRPTVFVTVPVLTLLGHSDEPAVLDGYGPIDAETARRLAADAPSFFRILTHPETGAFVSFGRKSYRVPAELKHYLRLRDGVCRFPGCTRRAVRCDLDHTRPWQFDGETRHDNLAHLCRKHHRLKHNSDWRAEQLPAGVIRWTSPAGRLHDTFPERSFDNTAVGPPGESPPF</sequence>
<dbReference type="SMART" id="SM00507">
    <property type="entry name" value="HNHc"/>
    <property type="match status" value="1"/>
</dbReference>
<evidence type="ECO:0000259" key="2">
    <source>
        <dbReference type="SMART" id="SM00507"/>
    </source>
</evidence>
<dbReference type="Gene3D" id="2.160.20.80">
    <property type="entry name" value="E3 ubiquitin-protein ligase SopA"/>
    <property type="match status" value="1"/>
</dbReference>
<dbReference type="Gene3D" id="1.10.30.50">
    <property type="match status" value="1"/>
</dbReference>
<dbReference type="InterPro" id="IPR003870">
    <property type="entry name" value="DUF222"/>
</dbReference>
<name>A0ABW1VCB2_9MICO</name>
<evidence type="ECO:0000313" key="4">
    <source>
        <dbReference type="Proteomes" id="UP001596306"/>
    </source>
</evidence>
<proteinExistence type="predicted"/>
<accession>A0ABW1VCB2</accession>
<keyword evidence="4" id="KW-1185">Reference proteome</keyword>
<comment type="caution">
    <text evidence="3">The sequence shown here is derived from an EMBL/GenBank/DDBJ whole genome shotgun (WGS) entry which is preliminary data.</text>
</comment>
<dbReference type="EMBL" id="JBHSTP010000001">
    <property type="protein sequence ID" value="MFC6355077.1"/>
    <property type="molecule type" value="Genomic_DNA"/>
</dbReference>
<protein>
    <submittedName>
        <fullName evidence="3">DUF222 domain-containing protein</fullName>
    </submittedName>
</protein>